<feature type="transmembrane region" description="Helical" evidence="1">
    <location>
        <begin position="121"/>
        <end position="145"/>
    </location>
</feature>
<protein>
    <submittedName>
        <fullName evidence="3">Conserved hypothetical membrane protein</fullName>
    </submittedName>
</protein>
<keyword evidence="4" id="KW-1185">Reference proteome</keyword>
<dbReference type="PATRIC" id="fig|1033806.12.peg.2611"/>
<evidence type="ECO:0000313" key="3">
    <source>
        <dbReference type="EMBL" id="CCQ34728.1"/>
    </source>
</evidence>
<name>S6D263_9EURY</name>
<proteinExistence type="predicted"/>
<reference evidence="3 4" key="1">
    <citation type="journal article" date="2014" name="Environ. Microbiol.">
        <title>Halorhabdus tiamatea: proteogenomics and glycosidase activity measurements identify the first cultivated euryarchaeon from a deep-sea anoxic brine lake as potential polysaccharide degrader.</title>
        <authorList>
            <person name="Werner J."/>
            <person name="Ferrer M."/>
            <person name="Michel G."/>
            <person name="Mann A.J."/>
            <person name="Huang S."/>
            <person name="Juarez S."/>
            <person name="Ciordia S."/>
            <person name="Albar J.P."/>
            <person name="Alcaide M."/>
            <person name="La Cono V."/>
            <person name="Yakimov M.M."/>
            <person name="Antunes A."/>
            <person name="Taborda M."/>
            <person name="Da Costa M.S."/>
            <person name="Amann R.I."/>
            <person name="Gloeckner F.O."/>
            <person name="Golyshina O.V."/>
            <person name="Golyshin P.N."/>
            <person name="Teeling H."/>
        </authorList>
    </citation>
    <scope>NUCLEOTIDE SEQUENCE [LARGE SCALE GENOMIC DNA]</scope>
    <source>
        <strain evidence="4">SARL4B</strain>
    </source>
</reference>
<keyword evidence="1" id="KW-1133">Transmembrane helix</keyword>
<evidence type="ECO:0000313" key="4">
    <source>
        <dbReference type="Proteomes" id="UP000015381"/>
    </source>
</evidence>
<dbReference type="Proteomes" id="UP000015381">
    <property type="component" value="Chromosome I"/>
</dbReference>
<keyword evidence="1" id="KW-0812">Transmembrane</keyword>
<dbReference type="KEGG" id="hti:HTIA_2623"/>
<feature type="transmembrane region" description="Helical" evidence="1">
    <location>
        <begin position="59"/>
        <end position="77"/>
    </location>
</feature>
<dbReference type="InterPro" id="IPR055737">
    <property type="entry name" value="DUF7313"/>
</dbReference>
<evidence type="ECO:0000259" key="2">
    <source>
        <dbReference type="Pfam" id="PF23995"/>
    </source>
</evidence>
<feature type="domain" description="DUF7313" evidence="2">
    <location>
        <begin position="7"/>
        <end position="149"/>
    </location>
</feature>
<dbReference type="AlphaFoldDB" id="S6D263"/>
<dbReference type="HOGENOM" id="CLU_1782471_0_0_2"/>
<organism evidence="3 4">
    <name type="scientific">Halorhabdus tiamatea SARL4B</name>
    <dbReference type="NCBI Taxonomy" id="1033806"/>
    <lineage>
        <taxon>Archaea</taxon>
        <taxon>Methanobacteriati</taxon>
        <taxon>Methanobacteriota</taxon>
        <taxon>Stenosarchaea group</taxon>
        <taxon>Halobacteria</taxon>
        <taxon>Halobacteriales</taxon>
        <taxon>Haloarculaceae</taxon>
        <taxon>Halorhabdus</taxon>
    </lineage>
</organism>
<gene>
    <name evidence="3" type="ORF">HTIA_2623</name>
</gene>
<accession>S6D263</accession>
<evidence type="ECO:0000256" key="1">
    <source>
        <dbReference type="SAM" id="Phobius"/>
    </source>
</evidence>
<sequence length="149" mass="16341">MASDMPSVSLFGPLDALLGSTVVYLLLGLAVLNIVTRLLAHKHHVEQVNRSGADAMSRYTPHVVSNILLVLASFYYLTLHHHGGFVTSILVLGLFLTDFFEFEARKAEARREVTLDRPKGAITASLLVLGYVSYQGLFFVVAPAWNAVI</sequence>
<feature type="transmembrane region" description="Helical" evidence="1">
    <location>
        <begin position="83"/>
        <end position="100"/>
    </location>
</feature>
<keyword evidence="1" id="KW-0472">Membrane</keyword>
<dbReference type="EMBL" id="HF571520">
    <property type="protein sequence ID" value="CCQ34728.1"/>
    <property type="molecule type" value="Genomic_DNA"/>
</dbReference>
<feature type="transmembrane region" description="Helical" evidence="1">
    <location>
        <begin position="16"/>
        <end position="39"/>
    </location>
</feature>
<dbReference type="Pfam" id="PF23995">
    <property type="entry name" value="DUF7313"/>
    <property type="match status" value="1"/>
</dbReference>